<dbReference type="AlphaFoldDB" id="A0A2P6QQL4"/>
<dbReference type="Proteomes" id="UP000238479">
    <property type="component" value="Chromosome 4"/>
</dbReference>
<dbReference type="Gramene" id="PRQ36466">
    <property type="protein sequence ID" value="PRQ36466"/>
    <property type="gene ID" value="RchiOBHm_Chr4g0391881"/>
</dbReference>
<evidence type="ECO:0000313" key="2">
    <source>
        <dbReference type="EMBL" id="PRQ36466.1"/>
    </source>
</evidence>
<feature type="transmembrane region" description="Helical" evidence="1">
    <location>
        <begin position="12"/>
        <end position="33"/>
    </location>
</feature>
<sequence>MKLYHLPKLSLVFSKFTSNILTSFALVLVSSLFSHRVPTQISSLFSYWV</sequence>
<evidence type="ECO:0000313" key="3">
    <source>
        <dbReference type="Proteomes" id="UP000238479"/>
    </source>
</evidence>
<evidence type="ECO:0000256" key="1">
    <source>
        <dbReference type="SAM" id="Phobius"/>
    </source>
</evidence>
<accession>A0A2P6QQL4</accession>
<organism evidence="2 3">
    <name type="scientific">Rosa chinensis</name>
    <name type="common">China rose</name>
    <dbReference type="NCBI Taxonomy" id="74649"/>
    <lineage>
        <taxon>Eukaryota</taxon>
        <taxon>Viridiplantae</taxon>
        <taxon>Streptophyta</taxon>
        <taxon>Embryophyta</taxon>
        <taxon>Tracheophyta</taxon>
        <taxon>Spermatophyta</taxon>
        <taxon>Magnoliopsida</taxon>
        <taxon>eudicotyledons</taxon>
        <taxon>Gunneridae</taxon>
        <taxon>Pentapetalae</taxon>
        <taxon>rosids</taxon>
        <taxon>fabids</taxon>
        <taxon>Rosales</taxon>
        <taxon>Rosaceae</taxon>
        <taxon>Rosoideae</taxon>
        <taxon>Rosoideae incertae sedis</taxon>
        <taxon>Rosa</taxon>
    </lineage>
</organism>
<keyword evidence="1" id="KW-0472">Membrane</keyword>
<comment type="caution">
    <text evidence="2">The sequence shown here is derived from an EMBL/GenBank/DDBJ whole genome shotgun (WGS) entry which is preliminary data.</text>
</comment>
<proteinExistence type="predicted"/>
<reference evidence="2 3" key="1">
    <citation type="journal article" date="2018" name="Nat. Genet.">
        <title>The Rosa genome provides new insights in the design of modern roses.</title>
        <authorList>
            <person name="Bendahmane M."/>
        </authorList>
    </citation>
    <scope>NUCLEOTIDE SEQUENCE [LARGE SCALE GENOMIC DNA]</scope>
    <source>
        <strain evidence="3">cv. Old Blush</strain>
    </source>
</reference>
<gene>
    <name evidence="2" type="ORF">RchiOBHm_Chr4g0391881</name>
</gene>
<dbReference type="EMBL" id="PDCK01000042">
    <property type="protein sequence ID" value="PRQ36466.1"/>
    <property type="molecule type" value="Genomic_DNA"/>
</dbReference>
<keyword evidence="3" id="KW-1185">Reference proteome</keyword>
<protein>
    <submittedName>
        <fullName evidence="2">Uncharacterized protein</fullName>
    </submittedName>
</protein>
<keyword evidence="1" id="KW-0812">Transmembrane</keyword>
<keyword evidence="1" id="KW-1133">Transmembrane helix</keyword>
<name>A0A2P6QQL4_ROSCH</name>